<comment type="caution">
    <text evidence="1">The sequence shown here is derived from an EMBL/GenBank/DDBJ whole genome shotgun (WGS) entry which is preliminary data.</text>
</comment>
<keyword evidence="1" id="KW-0489">Methyltransferase</keyword>
<organism evidence="1 2">
    <name type="scientific">Paractinoplanes abujensis</name>
    <dbReference type="NCBI Taxonomy" id="882441"/>
    <lineage>
        <taxon>Bacteria</taxon>
        <taxon>Bacillati</taxon>
        <taxon>Actinomycetota</taxon>
        <taxon>Actinomycetes</taxon>
        <taxon>Micromonosporales</taxon>
        <taxon>Micromonosporaceae</taxon>
        <taxon>Paractinoplanes</taxon>
    </lineage>
</organism>
<proteinExistence type="predicted"/>
<dbReference type="Proteomes" id="UP000542742">
    <property type="component" value="Unassembled WGS sequence"/>
</dbReference>
<dbReference type="GO" id="GO:0032259">
    <property type="term" value="P:methylation"/>
    <property type="evidence" value="ECO:0007669"/>
    <property type="project" value="UniProtKB-KW"/>
</dbReference>
<name>A0A7W7FYR1_9ACTN</name>
<keyword evidence="2" id="KW-1185">Reference proteome</keyword>
<dbReference type="InterPro" id="IPR029063">
    <property type="entry name" value="SAM-dependent_MTases_sf"/>
</dbReference>
<dbReference type="RefSeq" id="WP_184948956.1">
    <property type="nucleotide sequence ID" value="NZ_BOMC01000081.1"/>
</dbReference>
<accession>A0A7W7FYR1</accession>
<dbReference type="GO" id="GO:0008168">
    <property type="term" value="F:methyltransferase activity"/>
    <property type="evidence" value="ECO:0007669"/>
    <property type="project" value="UniProtKB-KW"/>
</dbReference>
<protein>
    <submittedName>
        <fullName evidence="1">SAM-dependent methyltransferase</fullName>
    </submittedName>
</protein>
<dbReference type="AlphaFoldDB" id="A0A7W7FYR1"/>
<sequence>MRRNGVSVLEVGAGPAPALFAISDFYDDLRAWLTSIEGAPAISPVAVPHSIDRGAAWSSLLHEVSEMLMMRDPTHSVSAVPFRITYNDLAGFSVASQYQDAIREKAWMIENEFERAGEDISSEWARKFAMEEGVNVPSRYDIIVLCNFLTNTSMPTNFEAELKDLAQSLTPGGLLIVLGATRGSYPRIYGRLHEIVASTRLRLVDGLDDPIQAHEDTWTQNIVGAHLRASVAFASAAEPEQFAHVAGKLKKYAPGVVDPFVKLRFPEFRALVWKNEWESRRRG</sequence>
<evidence type="ECO:0000313" key="2">
    <source>
        <dbReference type="Proteomes" id="UP000542742"/>
    </source>
</evidence>
<keyword evidence="1" id="KW-0808">Transferase</keyword>
<reference evidence="1 2" key="1">
    <citation type="submission" date="2020-08" db="EMBL/GenBank/DDBJ databases">
        <title>Sequencing the genomes of 1000 actinobacteria strains.</title>
        <authorList>
            <person name="Klenk H.-P."/>
        </authorList>
    </citation>
    <scope>NUCLEOTIDE SEQUENCE [LARGE SCALE GENOMIC DNA]</scope>
    <source>
        <strain evidence="1 2">DSM 45518</strain>
    </source>
</reference>
<evidence type="ECO:0000313" key="1">
    <source>
        <dbReference type="EMBL" id="MBB4689919.1"/>
    </source>
</evidence>
<dbReference type="EMBL" id="JACHMF010000001">
    <property type="protein sequence ID" value="MBB4689919.1"/>
    <property type="molecule type" value="Genomic_DNA"/>
</dbReference>
<gene>
    <name evidence="1" type="ORF">BKA14_000067</name>
</gene>
<dbReference type="SUPFAM" id="SSF53335">
    <property type="entry name" value="S-adenosyl-L-methionine-dependent methyltransferases"/>
    <property type="match status" value="1"/>
</dbReference>